<evidence type="ECO:0000313" key="2">
    <source>
        <dbReference type="Proteomes" id="UP000076532"/>
    </source>
</evidence>
<gene>
    <name evidence="1" type="ORF">FIBSPDRAFT_862219</name>
</gene>
<accession>A0A166IMB3</accession>
<proteinExistence type="predicted"/>
<dbReference type="AlphaFoldDB" id="A0A166IMB3"/>
<dbReference type="OrthoDB" id="2781894at2759"/>
<dbReference type="EMBL" id="KV417559">
    <property type="protein sequence ID" value="KZP19978.1"/>
    <property type="molecule type" value="Genomic_DNA"/>
</dbReference>
<dbReference type="Proteomes" id="UP000076532">
    <property type="component" value="Unassembled WGS sequence"/>
</dbReference>
<sequence>MGIGLPPTHPSVAAHANLVLVRDALARVEAAMEGAGYDYTQYLPMPEDDMAILIAALGQKKYDGVVIGFGVRGSSELTPWFEQLLNTIAEHSPGTKFMFNTPESPLTAVEAVQRWFPAAPAQ</sequence>
<evidence type="ECO:0000313" key="1">
    <source>
        <dbReference type="EMBL" id="KZP19978.1"/>
    </source>
</evidence>
<name>A0A166IMB3_9AGAM</name>
<organism evidence="1 2">
    <name type="scientific">Athelia psychrophila</name>
    <dbReference type="NCBI Taxonomy" id="1759441"/>
    <lineage>
        <taxon>Eukaryota</taxon>
        <taxon>Fungi</taxon>
        <taxon>Dikarya</taxon>
        <taxon>Basidiomycota</taxon>
        <taxon>Agaricomycotina</taxon>
        <taxon>Agaricomycetes</taxon>
        <taxon>Agaricomycetidae</taxon>
        <taxon>Atheliales</taxon>
        <taxon>Atheliaceae</taxon>
        <taxon>Athelia</taxon>
    </lineage>
</organism>
<protein>
    <submittedName>
        <fullName evidence="1">Uncharacterized protein</fullName>
    </submittedName>
</protein>
<reference evidence="1 2" key="1">
    <citation type="journal article" date="2016" name="Mol. Biol. Evol.">
        <title>Comparative Genomics of Early-Diverging Mushroom-Forming Fungi Provides Insights into the Origins of Lignocellulose Decay Capabilities.</title>
        <authorList>
            <person name="Nagy L.G."/>
            <person name="Riley R."/>
            <person name="Tritt A."/>
            <person name="Adam C."/>
            <person name="Daum C."/>
            <person name="Floudas D."/>
            <person name="Sun H."/>
            <person name="Yadav J.S."/>
            <person name="Pangilinan J."/>
            <person name="Larsson K.H."/>
            <person name="Matsuura K."/>
            <person name="Barry K."/>
            <person name="Labutti K."/>
            <person name="Kuo R."/>
            <person name="Ohm R.A."/>
            <person name="Bhattacharya S.S."/>
            <person name="Shirouzu T."/>
            <person name="Yoshinaga Y."/>
            <person name="Martin F.M."/>
            <person name="Grigoriev I.V."/>
            <person name="Hibbett D.S."/>
        </authorList>
    </citation>
    <scope>NUCLEOTIDE SEQUENCE [LARGE SCALE GENOMIC DNA]</scope>
    <source>
        <strain evidence="1 2">CBS 109695</strain>
    </source>
</reference>
<keyword evidence="2" id="KW-1185">Reference proteome</keyword>